<dbReference type="CDD" id="cd00161">
    <property type="entry name" value="beta-trefoil_Ricin-like"/>
    <property type="match status" value="1"/>
</dbReference>
<evidence type="ECO:0000259" key="5">
    <source>
        <dbReference type="PROSITE" id="PS51695"/>
    </source>
</evidence>
<evidence type="ECO:0000256" key="1">
    <source>
        <dbReference type="ARBA" id="ARBA00022670"/>
    </source>
</evidence>
<evidence type="ECO:0000256" key="3">
    <source>
        <dbReference type="ARBA" id="ARBA00022825"/>
    </source>
</evidence>
<dbReference type="InterPro" id="IPR000772">
    <property type="entry name" value="Ricin_B_lectin"/>
</dbReference>
<dbReference type="InterPro" id="IPR000209">
    <property type="entry name" value="Peptidase_S8/S53_dom"/>
</dbReference>
<keyword evidence="6" id="KW-0430">Lectin</keyword>
<evidence type="ECO:0000313" key="7">
    <source>
        <dbReference type="Proteomes" id="UP000317940"/>
    </source>
</evidence>
<comment type="caution">
    <text evidence="6">The sequence shown here is derived from an EMBL/GenBank/DDBJ whole genome shotgun (WGS) entry which is preliminary data.</text>
</comment>
<organism evidence="6 7">
    <name type="scientific">Kitasatospora viridis</name>
    <dbReference type="NCBI Taxonomy" id="281105"/>
    <lineage>
        <taxon>Bacteria</taxon>
        <taxon>Bacillati</taxon>
        <taxon>Actinomycetota</taxon>
        <taxon>Actinomycetes</taxon>
        <taxon>Kitasatosporales</taxon>
        <taxon>Streptomycetaceae</taxon>
        <taxon>Kitasatospora</taxon>
    </lineage>
</organism>
<dbReference type="PROSITE" id="PS00138">
    <property type="entry name" value="SUBTILASE_SER"/>
    <property type="match status" value="1"/>
</dbReference>
<dbReference type="PROSITE" id="PS50231">
    <property type="entry name" value="RICIN_B_LECTIN"/>
    <property type="match status" value="1"/>
</dbReference>
<dbReference type="OrthoDB" id="151889at2"/>
<sequence>MNQSHRSDRPAASRRARRVLAALTAFTATATLYSGLAGAAQAAPGPTARPTDRQLCTAPAHAGGPVCQAVAHELHAPGVSRAKALADAASITGYTPADLQAAYGVTALAGGTGGQGQTVAITDQGGDAQLESDLAAYRQQFNLPACTTQNGCFSKLNESGQQGNYPAENTAWEGEQALDVEMVSALCPNCRIVVVETDRTDGQTAAVNSGAKFISNSWGSGQLPASDYDHPGVLNFAAAGDGGTATSYPAAFASVIAVGGTSLTRDGSARGWHESVWSGSGGGCTNEAKPAWQHDALCTTRTENDISAEADPGTGTAFYNQGSWCACTMGGTSAATPIVAAIAALAGTPAANAVGAQALYADSSSAFNDVTTGSNGSCGAVCTAGPGYDSPSGLGTPNGAAPFGAQKIRVLANPASGLVADAQSSGTANGTKVQAWSPNGSNAQRWIMNYLADGNFWLAPANAPASALDANNWAGSTVDGTTHFTQLWSYGGGGNQEWKFVSFPNNLWEVVNGADQGCLTEVAQGTTLTDSPCTGSGAQLWAVNQQ</sequence>
<dbReference type="CDD" id="cd04056">
    <property type="entry name" value="Peptidases_S53"/>
    <property type="match status" value="1"/>
</dbReference>
<gene>
    <name evidence="6" type="ORF">FHX73_16274</name>
</gene>
<dbReference type="GO" id="GO:0030246">
    <property type="term" value="F:carbohydrate binding"/>
    <property type="evidence" value="ECO:0007669"/>
    <property type="project" value="UniProtKB-KW"/>
</dbReference>
<feature type="signal peptide" evidence="4">
    <location>
        <begin position="1"/>
        <end position="42"/>
    </location>
</feature>
<dbReference type="GO" id="GO:0008240">
    <property type="term" value="F:tripeptidyl-peptidase activity"/>
    <property type="evidence" value="ECO:0007669"/>
    <property type="project" value="TreeGrafter"/>
</dbReference>
<dbReference type="PROSITE" id="PS51695">
    <property type="entry name" value="SEDOLISIN"/>
    <property type="match status" value="1"/>
</dbReference>
<keyword evidence="4" id="KW-0732">Signal</keyword>
<dbReference type="Pfam" id="PF14200">
    <property type="entry name" value="RicinB_lectin_2"/>
    <property type="match status" value="1"/>
</dbReference>
<dbReference type="PANTHER" id="PTHR14218">
    <property type="entry name" value="PROTEASE S8 TRIPEPTIDYL PEPTIDASE I CLN2"/>
    <property type="match status" value="1"/>
</dbReference>
<dbReference type="AlphaFoldDB" id="A0A561SE24"/>
<evidence type="ECO:0000256" key="4">
    <source>
        <dbReference type="SAM" id="SignalP"/>
    </source>
</evidence>
<feature type="domain" description="Peptidase S53" evidence="5">
    <location>
        <begin position="93"/>
        <end position="409"/>
    </location>
</feature>
<dbReference type="InterPro" id="IPR050819">
    <property type="entry name" value="Tripeptidyl-peptidase_I"/>
</dbReference>
<dbReference type="Gene3D" id="2.80.10.50">
    <property type="match status" value="1"/>
</dbReference>
<name>A0A561SE24_9ACTN</name>
<accession>A0A561SE24</accession>
<dbReference type="PANTHER" id="PTHR14218:SF15">
    <property type="entry name" value="TRIPEPTIDYL-PEPTIDASE 1"/>
    <property type="match status" value="1"/>
</dbReference>
<dbReference type="SUPFAM" id="SSF52743">
    <property type="entry name" value="Subtilisin-like"/>
    <property type="match status" value="1"/>
</dbReference>
<dbReference type="Proteomes" id="UP000317940">
    <property type="component" value="Unassembled WGS sequence"/>
</dbReference>
<dbReference type="SUPFAM" id="SSF50370">
    <property type="entry name" value="Ricin B-like lectins"/>
    <property type="match status" value="1"/>
</dbReference>
<keyword evidence="2" id="KW-0378">Hydrolase</keyword>
<dbReference type="InterPro" id="IPR036852">
    <property type="entry name" value="Peptidase_S8/S53_dom_sf"/>
</dbReference>
<dbReference type="GO" id="GO:0006508">
    <property type="term" value="P:proteolysis"/>
    <property type="evidence" value="ECO:0007669"/>
    <property type="project" value="UniProtKB-KW"/>
</dbReference>
<evidence type="ECO:0000313" key="6">
    <source>
        <dbReference type="EMBL" id="TWF73123.1"/>
    </source>
</evidence>
<dbReference type="GO" id="GO:0004252">
    <property type="term" value="F:serine-type endopeptidase activity"/>
    <property type="evidence" value="ECO:0007669"/>
    <property type="project" value="InterPro"/>
</dbReference>
<dbReference type="InterPro" id="IPR023828">
    <property type="entry name" value="Peptidase_S8_Ser-AS"/>
</dbReference>
<proteinExistence type="predicted"/>
<keyword evidence="3" id="KW-0720">Serine protease</keyword>
<protein>
    <submittedName>
        <fullName evidence="6">Ricin-type beta-trefoil lectin protein</fullName>
    </submittedName>
</protein>
<reference evidence="6 7" key="1">
    <citation type="submission" date="2019-06" db="EMBL/GenBank/DDBJ databases">
        <title>Sequencing the genomes of 1000 actinobacteria strains.</title>
        <authorList>
            <person name="Klenk H.-P."/>
        </authorList>
    </citation>
    <scope>NUCLEOTIDE SEQUENCE [LARGE SCALE GENOMIC DNA]</scope>
    <source>
        <strain evidence="6 7">DSM 44826</strain>
    </source>
</reference>
<keyword evidence="1" id="KW-0645">Protease</keyword>
<feature type="chain" id="PRO_5021990015" evidence="4">
    <location>
        <begin position="43"/>
        <end position="546"/>
    </location>
</feature>
<dbReference type="Pfam" id="PF00082">
    <property type="entry name" value="Peptidase_S8"/>
    <property type="match status" value="1"/>
</dbReference>
<dbReference type="EMBL" id="VIWT01000006">
    <property type="protein sequence ID" value="TWF73123.1"/>
    <property type="molecule type" value="Genomic_DNA"/>
</dbReference>
<keyword evidence="7" id="KW-1185">Reference proteome</keyword>
<dbReference type="Gene3D" id="3.40.50.200">
    <property type="entry name" value="Peptidase S8/S53 domain"/>
    <property type="match status" value="1"/>
</dbReference>
<evidence type="ECO:0000256" key="2">
    <source>
        <dbReference type="ARBA" id="ARBA00022801"/>
    </source>
</evidence>
<dbReference type="InterPro" id="IPR035992">
    <property type="entry name" value="Ricin_B-like_lectins"/>
</dbReference>
<dbReference type="InterPro" id="IPR030400">
    <property type="entry name" value="Sedolisin_dom"/>
</dbReference>
<dbReference type="RefSeq" id="WP_145911094.1">
    <property type="nucleotide sequence ID" value="NZ_BAAAMZ010000005.1"/>
</dbReference>